<feature type="compositionally biased region" description="Basic and acidic residues" evidence="1">
    <location>
        <begin position="738"/>
        <end position="765"/>
    </location>
</feature>
<feature type="compositionally biased region" description="Low complexity" evidence="1">
    <location>
        <begin position="766"/>
        <end position="785"/>
    </location>
</feature>
<proteinExistence type="predicted"/>
<feature type="compositionally biased region" description="Low complexity" evidence="1">
    <location>
        <begin position="26"/>
        <end position="45"/>
    </location>
</feature>
<dbReference type="EMBL" id="KV426873">
    <property type="protein sequence ID" value="KZV78490.1"/>
    <property type="molecule type" value="Genomic_DNA"/>
</dbReference>
<keyword evidence="3" id="KW-1185">Reference proteome</keyword>
<feature type="compositionally biased region" description="Polar residues" evidence="1">
    <location>
        <begin position="96"/>
        <end position="111"/>
    </location>
</feature>
<evidence type="ECO:0000313" key="3">
    <source>
        <dbReference type="Proteomes" id="UP000077266"/>
    </source>
</evidence>
<feature type="compositionally biased region" description="Polar residues" evidence="1">
    <location>
        <begin position="788"/>
        <end position="818"/>
    </location>
</feature>
<gene>
    <name evidence="2" type="ORF">EXIGLDRAFT_847486</name>
</gene>
<feature type="region of interest" description="Disordered" evidence="1">
    <location>
        <begin position="509"/>
        <end position="571"/>
    </location>
</feature>
<dbReference type="OrthoDB" id="2589454at2759"/>
<dbReference type="Proteomes" id="UP000077266">
    <property type="component" value="Unassembled WGS sequence"/>
</dbReference>
<organism evidence="2 3">
    <name type="scientific">Exidia glandulosa HHB12029</name>
    <dbReference type="NCBI Taxonomy" id="1314781"/>
    <lineage>
        <taxon>Eukaryota</taxon>
        <taxon>Fungi</taxon>
        <taxon>Dikarya</taxon>
        <taxon>Basidiomycota</taxon>
        <taxon>Agaricomycotina</taxon>
        <taxon>Agaricomycetes</taxon>
        <taxon>Auriculariales</taxon>
        <taxon>Exidiaceae</taxon>
        <taxon>Exidia</taxon>
    </lineage>
</organism>
<feature type="compositionally biased region" description="Acidic residues" evidence="1">
    <location>
        <begin position="829"/>
        <end position="841"/>
    </location>
</feature>
<protein>
    <submittedName>
        <fullName evidence="2">Uncharacterized protein</fullName>
    </submittedName>
</protein>
<dbReference type="PANTHER" id="PTHR48125">
    <property type="entry name" value="LP07818P1"/>
    <property type="match status" value="1"/>
</dbReference>
<accession>A0A166MWG4</accession>
<feature type="compositionally biased region" description="Pro residues" evidence="1">
    <location>
        <begin position="194"/>
        <end position="204"/>
    </location>
</feature>
<dbReference type="PANTHER" id="PTHR48125:SF10">
    <property type="entry name" value="OS12G0136300 PROTEIN"/>
    <property type="match status" value="1"/>
</dbReference>
<name>A0A166MWG4_EXIGL</name>
<dbReference type="STRING" id="1314781.A0A166MWG4"/>
<reference evidence="2 3" key="1">
    <citation type="journal article" date="2016" name="Mol. Biol. Evol.">
        <title>Comparative Genomics of Early-Diverging Mushroom-Forming Fungi Provides Insights into the Origins of Lignocellulose Decay Capabilities.</title>
        <authorList>
            <person name="Nagy L.G."/>
            <person name="Riley R."/>
            <person name="Tritt A."/>
            <person name="Adam C."/>
            <person name="Daum C."/>
            <person name="Floudas D."/>
            <person name="Sun H."/>
            <person name="Yadav J.S."/>
            <person name="Pangilinan J."/>
            <person name="Larsson K.H."/>
            <person name="Matsuura K."/>
            <person name="Barry K."/>
            <person name="Labutti K."/>
            <person name="Kuo R."/>
            <person name="Ohm R.A."/>
            <person name="Bhattacharya S.S."/>
            <person name="Shirouzu T."/>
            <person name="Yoshinaga Y."/>
            <person name="Martin F.M."/>
            <person name="Grigoriev I.V."/>
            <person name="Hibbett D.S."/>
        </authorList>
    </citation>
    <scope>NUCLEOTIDE SEQUENCE [LARGE SCALE GENOMIC DNA]</scope>
    <source>
        <strain evidence="2 3">HHB12029</strain>
    </source>
</reference>
<feature type="region of interest" description="Disordered" evidence="1">
    <location>
        <begin position="730"/>
        <end position="841"/>
    </location>
</feature>
<dbReference type="InParanoid" id="A0A166MWG4"/>
<sequence length="841" mass="91515">MDSPPSPGRPSAAAPPSMQTEEGLVQPSQSPAHTPAPSSSPVEVPAVPPVRPSRIPRALSSLIPITPRPEGTRAGRVYQRISVPTTNPPVSPIVPVNTTEPDASFETQTTHPEGPSPQGGSDSEAHPSFAQSRTADESELLSEPPTSPVAHSTPVKQEDESQLPVESDLGTENPSHESLHQFHTPRSAREVPLPETPPPGPETPWPRYRSRVNDVRGTAADGSTNVFGQILDRVANQTVDLFEIFGNALEERDEISAAQTSELRDEILEATEEHAALILREINPLTVALTNDSSPYRVATRTDLEEIRALITAPDSGIIARIEDSQNAMIKLNEWQQAISQTTQAVENRLVVEVGTLRDDLQKRLDERLAELGASVNTRINALLNGIEARFSAIWPPVTQRIDDIANAMGERLNAAVVSIESSEQERSTAVAASAAAHQHHVIQRISALDARFAEMENAVRRVETSLIERQGAECPCLYRSAELGSAPPGPGPDAVPVFVDPMTDAVLSPRPIRDVPPHFPHVPPPAPPPAPPSAPSSAPSPPPPPADFVDLAPPLAPRAPLPAQNQPANRLYPKLKDLPKCSTDPDAWITQITAYYTQMRLSLEELVPMIPMLLKDKAMEWFYELTPENRAELQTWAQWCDANYIAKKGQEMRSRIYCNGELFIDYYTARTKLQRVVMSSASDEDRILDLLSGLPPYMHAHLKTGMVAEGGRTLINFRRVLLDLEPSLHANGAVPGSRDRTEPRRGFTPSPRDRNVSFTPRDRTAAVTTTTTRVVSNDTRSRVNGAPTASSSSQARPNTSQPTPSNRPYSSGSQRPNRTARAQIASPGEEDEAQGAEDGQ</sequence>
<feature type="compositionally biased region" description="Low complexity" evidence="1">
    <location>
        <begin position="562"/>
        <end position="571"/>
    </location>
</feature>
<evidence type="ECO:0000256" key="1">
    <source>
        <dbReference type="SAM" id="MobiDB-lite"/>
    </source>
</evidence>
<evidence type="ECO:0000313" key="2">
    <source>
        <dbReference type="EMBL" id="KZV78490.1"/>
    </source>
</evidence>
<feature type="non-terminal residue" evidence="2">
    <location>
        <position position="841"/>
    </location>
</feature>
<feature type="region of interest" description="Disordered" evidence="1">
    <location>
        <begin position="1"/>
        <end position="209"/>
    </location>
</feature>
<feature type="compositionally biased region" description="Pro residues" evidence="1">
    <location>
        <begin position="518"/>
        <end position="547"/>
    </location>
</feature>
<dbReference type="AlphaFoldDB" id="A0A166MWG4"/>